<organism evidence="1 2">
    <name type="scientific">Natronomicrosphaera hydrolytica</name>
    <dbReference type="NCBI Taxonomy" id="3242702"/>
    <lineage>
        <taxon>Bacteria</taxon>
        <taxon>Pseudomonadati</taxon>
        <taxon>Planctomycetota</taxon>
        <taxon>Phycisphaerae</taxon>
        <taxon>Phycisphaerales</taxon>
        <taxon>Phycisphaeraceae</taxon>
        <taxon>Natronomicrosphaera</taxon>
    </lineage>
</organism>
<name>A0ABV4U9R6_9BACT</name>
<dbReference type="RefSeq" id="WP_425346770.1">
    <property type="nucleotide sequence ID" value="NZ_JBGUBD010000012.1"/>
</dbReference>
<evidence type="ECO:0000313" key="1">
    <source>
        <dbReference type="EMBL" id="MFA9479845.1"/>
    </source>
</evidence>
<accession>A0ABV4U9R6</accession>
<gene>
    <name evidence="1" type="ORF">ACERK3_16295</name>
</gene>
<protein>
    <submittedName>
        <fullName evidence="1">Uncharacterized protein</fullName>
    </submittedName>
</protein>
<dbReference type="EMBL" id="JBGUBD010000012">
    <property type="protein sequence ID" value="MFA9479845.1"/>
    <property type="molecule type" value="Genomic_DNA"/>
</dbReference>
<sequence>MTAAAAGLSVDRVGQHVFGFVGTDAVLGEVFDVAVGPFDEWHPLLDQSLAVVSGDSAPDKNDWPAPSRMDLIDVLPHRGRRLLVIVSIYHQQARRVVQLDLMKVVSIVQEWGHVRRAAPRSGCDLQPEGMVQVGTGVVEAHAGGTLRQFRHTSPHVFHLIAAAATAAATFGQLRSGGCVRLHQPGRP</sequence>
<reference evidence="1 2" key="1">
    <citation type="submission" date="2024-08" db="EMBL/GenBank/DDBJ databases">
        <title>Whole-genome sequencing of halo(alkali)philic microorganisms from hypersaline lakes.</title>
        <authorList>
            <person name="Sorokin D.Y."/>
            <person name="Merkel A.Y."/>
            <person name="Messina E."/>
            <person name="Yakimov M."/>
        </authorList>
    </citation>
    <scope>NUCLEOTIDE SEQUENCE [LARGE SCALE GENOMIC DNA]</scope>
    <source>
        <strain evidence="1 2">AB-hyl4</strain>
    </source>
</reference>
<proteinExistence type="predicted"/>
<dbReference type="Proteomes" id="UP001575105">
    <property type="component" value="Unassembled WGS sequence"/>
</dbReference>
<comment type="caution">
    <text evidence="1">The sequence shown here is derived from an EMBL/GenBank/DDBJ whole genome shotgun (WGS) entry which is preliminary data.</text>
</comment>
<evidence type="ECO:0000313" key="2">
    <source>
        <dbReference type="Proteomes" id="UP001575105"/>
    </source>
</evidence>
<keyword evidence="2" id="KW-1185">Reference proteome</keyword>